<evidence type="ECO:0000256" key="2">
    <source>
        <dbReference type="SAM" id="MobiDB-lite"/>
    </source>
</evidence>
<sequence length="290" mass="30949">MKKIVKRRRTFRINNPLAFGILCAMILIMLIGVSYAIVAGVISPAIVKYQVANNTPTPAPTVAPVTATPSPTVDPALPTPTPSLEPGSTPTPTIPPAGKLEGHVIGIDPARGYSSKIQGVSTKIYANRLNYAVATLVKELLEEEGATVVFSLSSVKDDKTATERAAIFNSGGVEFALRIECNYVNATDTRGAMAWIPETHDQKASCSKLASAVLNAYIDATGLPLREVKGESIIEKSDETFFNKTEAPVCTLFIGHISNATEDKKINDADFQKTMAQGIVNGILSYLGIK</sequence>
<dbReference type="PANTHER" id="PTHR30404">
    <property type="entry name" value="N-ACETYLMURAMOYL-L-ALANINE AMIDASE"/>
    <property type="match status" value="1"/>
</dbReference>
<reference evidence="4" key="1">
    <citation type="submission" date="2019-08" db="EMBL/GenBank/DDBJ databases">
        <authorList>
            <person name="Kucharzyk K."/>
            <person name="Murdoch R.W."/>
            <person name="Higgins S."/>
            <person name="Loffler F."/>
        </authorList>
    </citation>
    <scope>NUCLEOTIDE SEQUENCE</scope>
</reference>
<dbReference type="GO" id="GO:0009253">
    <property type="term" value="P:peptidoglycan catabolic process"/>
    <property type="evidence" value="ECO:0007669"/>
    <property type="project" value="InterPro"/>
</dbReference>
<proteinExistence type="predicted"/>
<dbReference type="PANTHER" id="PTHR30404:SF0">
    <property type="entry name" value="N-ACETYLMURAMOYL-L-ALANINE AMIDASE AMIC"/>
    <property type="match status" value="1"/>
</dbReference>
<dbReference type="SMART" id="SM00646">
    <property type="entry name" value="Ami_3"/>
    <property type="match status" value="1"/>
</dbReference>
<dbReference type="Pfam" id="PF01520">
    <property type="entry name" value="Amidase_3"/>
    <property type="match status" value="1"/>
</dbReference>
<dbReference type="SUPFAM" id="SSF53187">
    <property type="entry name" value="Zn-dependent exopeptidases"/>
    <property type="match status" value="1"/>
</dbReference>
<dbReference type="AlphaFoldDB" id="A0A644ZIF3"/>
<dbReference type="CDD" id="cd02696">
    <property type="entry name" value="MurNAc-LAA"/>
    <property type="match status" value="1"/>
</dbReference>
<dbReference type="GO" id="GO:0030288">
    <property type="term" value="C:outer membrane-bounded periplasmic space"/>
    <property type="evidence" value="ECO:0007669"/>
    <property type="project" value="TreeGrafter"/>
</dbReference>
<evidence type="ECO:0000313" key="4">
    <source>
        <dbReference type="EMBL" id="MPM37594.1"/>
    </source>
</evidence>
<protein>
    <recommendedName>
        <fullName evidence="3">MurNAc-LAA domain-containing protein</fullName>
    </recommendedName>
</protein>
<dbReference type="Gene3D" id="3.40.630.40">
    <property type="entry name" value="Zn-dependent exopeptidases"/>
    <property type="match status" value="1"/>
</dbReference>
<feature type="domain" description="MurNAc-LAA" evidence="3">
    <location>
        <begin position="165"/>
        <end position="284"/>
    </location>
</feature>
<dbReference type="InterPro" id="IPR050695">
    <property type="entry name" value="N-acetylmuramoyl_amidase_3"/>
</dbReference>
<evidence type="ECO:0000259" key="3">
    <source>
        <dbReference type="SMART" id="SM00646"/>
    </source>
</evidence>
<dbReference type="EMBL" id="VSSQ01008004">
    <property type="protein sequence ID" value="MPM37594.1"/>
    <property type="molecule type" value="Genomic_DNA"/>
</dbReference>
<keyword evidence="1" id="KW-0378">Hydrolase</keyword>
<evidence type="ECO:0000256" key="1">
    <source>
        <dbReference type="ARBA" id="ARBA00022801"/>
    </source>
</evidence>
<feature type="region of interest" description="Disordered" evidence="2">
    <location>
        <begin position="62"/>
        <end position="90"/>
    </location>
</feature>
<name>A0A644ZIF3_9ZZZZ</name>
<accession>A0A644ZIF3</accession>
<feature type="compositionally biased region" description="Low complexity" evidence="2">
    <location>
        <begin position="62"/>
        <end position="73"/>
    </location>
</feature>
<comment type="caution">
    <text evidence="4">The sequence shown here is derived from an EMBL/GenBank/DDBJ whole genome shotgun (WGS) entry which is preliminary data.</text>
</comment>
<organism evidence="4">
    <name type="scientific">bioreactor metagenome</name>
    <dbReference type="NCBI Taxonomy" id="1076179"/>
    <lineage>
        <taxon>unclassified sequences</taxon>
        <taxon>metagenomes</taxon>
        <taxon>ecological metagenomes</taxon>
    </lineage>
</organism>
<dbReference type="GO" id="GO:0008745">
    <property type="term" value="F:N-acetylmuramoyl-L-alanine amidase activity"/>
    <property type="evidence" value="ECO:0007669"/>
    <property type="project" value="InterPro"/>
</dbReference>
<dbReference type="InterPro" id="IPR002508">
    <property type="entry name" value="MurNAc-LAA_cat"/>
</dbReference>
<gene>
    <name evidence="4" type="ORF">SDC9_84212</name>
</gene>